<accession>A0A1S2ZMD0</accession>
<keyword evidence="4" id="KW-0744">Spermatogenesis</keyword>
<dbReference type="eggNOG" id="ENOG502TDNY">
    <property type="taxonomic scope" value="Eukaryota"/>
</dbReference>
<dbReference type="AlphaFoldDB" id="A0A1S2ZMD0"/>
<evidence type="ECO:0000256" key="5">
    <source>
        <dbReference type="ARBA" id="ARBA00023015"/>
    </source>
</evidence>
<keyword evidence="11" id="KW-1185">Reference proteome</keyword>
<dbReference type="CDD" id="cd18908">
    <property type="entry name" value="bHLH_SOHLH1_2"/>
    <property type="match status" value="1"/>
</dbReference>
<dbReference type="GeneID" id="103112136"/>
<dbReference type="OrthoDB" id="5966556at2759"/>
<feature type="region of interest" description="Disordered" evidence="9">
    <location>
        <begin position="194"/>
        <end position="223"/>
    </location>
</feature>
<dbReference type="SMART" id="SM00353">
    <property type="entry name" value="HLH"/>
    <property type="match status" value="1"/>
</dbReference>
<evidence type="ECO:0000256" key="4">
    <source>
        <dbReference type="ARBA" id="ARBA00022871"/>
    </source>
</evidence>
<keyword evidence="5" id="KW-0805">Transcription regulation</keyword>
<dbReference type="GO" id="GO:0005634">
    <property type="term" value="C:nucleus"/>
    <property type="evidence" value="ECO:0007669"/>
    <property type="project" value="UniProtKB-SubCell"/>
</dbReference>
<dbReference type="GO" id="GO:0030154">
    <property type="term" value="P:cell differentiation"/>
    <property type="evidence" value="ECO:0007669"/>
    <property type="project" value="UniProtKB-KW"/>
</dbReference>
<evidence type="ECO:0000256" key="9">
    <source>
        <dbReference type="SAM" id="MobiDB-lite"/>
    </source>
</evidence>
<evidence type="ECO:0000313" key="11">
    <source>
        <dbReference type="Proteomes" id="UP001652624"/>
    </source>
</evidence>
<keyword evidence="3" id="KW-0221">Differentiation</keyword>
<dbReference type="InParanoid" id="A0A1S2ZMD0"/>
<evidence type="ECO:0000256" key="3">
    <source>
        <dbReference type="ARBA" id="ARBA00022782"/>
    </source>
</evidence>
<dbReference type="InterPro" id="IPR039583">
    <property type="entry name" value="TCFL5/SOLH1/2"/>
</dbReference>
<dbReference type="SUPFAM" id="SSF47459">
    <property type="entry name" value="HLH, helix-loop-helix DNA-binding domain"/>
    <property type="match status" value="1"/>
</dbReference>
<gene>
    <name evidence="12" type="primary">SOHLH1</name>
</gene>
<feature type="domain" description="BHLH" evidence="10">
    <location>
        <begin position="56"/>
        <end position="107"/>
    </location>
</feature>
<protein>
    <submittedName>
        <fullName evidence="12">Spermatogenesis- and oogenesis-specific basic helix-loop-helix-containing protein 1</fullName>
    </submittedName>
</protein>
<organism evidence="11 12">
    <name type="scientific">Erinaceus europaeus</name>
    <name type="common">Western European hedgehog</name>
    <dbReference type="NCBI Taxonomy" id="9365"/>
    <lineage>
        <taxon>Eukaryota</taxon>
        <taxon>Metazoa</taxon>
        <taxon>Chordata</taxon>
        <taxon>Craniata</taxon>
        <taxon>Vertebrata</taxon>
        <taxon>Euteleostomi</taxon>
        <taxon>Mammalia</taxon>
        <taxon>Eutheria</taxon>
        <taxon>Laurasiatheria</taxon>
        <taxon>Eulipotyphla</taxon>
        <taxon>Erinaceidae</taxon>
        <taxon>Erinaceinae</taxon>
        <taxon>Erinaceus</taxon>
    </lineage>
</organism>
<dbReference type="GO" id="GO:0007283">
    <property type="term" value="P:spermatogenesis"/>
    <property type="evidence" value="ECO:0007669"/>
    <property type="project" value="UniProtKB-KW"/>
</dbReference>
<proteinExistence type="predicted"/>
<dbReference type="Pfam" id="PF00010">
    <property type="entry name" value="HLH"/>
    <property type="match status" value="1"/>
</dbReference>
<dbReference type="RefSeq" id="XP_007521586.2">
    <property type="nucleotide sequence ID" value="XM_007521524.2"/>
</dbReference>
<feature type="region of interest" description="Disordered" evidence="9">
    <location>
        <begin position="273"/>
        <end position="308"/>
    </location>
</feature>
<dbReference type="STRING" id="9365.ENSEEUP00000001990"/>
<dbReference type="GO" id="GO:0046983">
    <property type="term" value="F:protein dimerization activity"/>
    <property type="evidence" value="ECO:0007669"/>
    <property type="project" value="InterPro"/>
</dbReference>
<dbReference type="GO" id="GO:0000978">
    <property type="term" value="F:RNA polymerase II cis-regulatory region sequence-specific DNA binding"/>
    <property type="evidence" value="ECO:0007669"/>
    <property type="project" value="TreeGrafter"/>
</dbReference>
<evidence type="ECO:0000259" key="10">
    <source>
        <dbReference type="PROSITE" id="PS50888"/>
    </source>
</evidence>
<keyword evidence="2" id="KW-0217">Developmental protein</keyword>
<comment type="subcellular location">
    <subcellularLocation>
        <location evidence="1">Nucleus</location>
    </subcellularLocation>
</comment>
<name>A0A1S2ZMD0_ERIEU</name>
<keyword evidence="6" id="KW-0238">DNA-binding</keyword>
<keyword evidence="7" id="KW-0804">Transcription</keyword>
<dbReference type="Gene3D" id="4.10.280.10">
    <property type="entry name" value="Helix-loop-helix DNA-binding domain"/>
    <property type="match status" value="1"/>
</dbReference>
<dbReference type="InterPro" id="IPR036638">
    <property type="entry name" value="HLH_DNA-bd_sf"/>
</dbReference>
<evidence type="ECO:0000256" key="2">
    <source>
        <dbReference type="ARBA" id="ARBA00022473"/>
    </source>
</evidence>
<dbReference type="GO" id="GO:0000981">
    <property type="term" value="F:DNA-binding transcription factor activity, RNA polymerase II-specific"/>
    <property type="evidence" value="ECO:0007669"/>
    <property type="project" value="TreeGrafter"/>
</dbReference>
<keyword evidence="8" id="KW-0539">Nucleus</keyword>
<dbReference type="InterPro" id="IPR011598">
    <property type="entry name" value="bHLH_dom"/>
</dbReference>
<sequence length="332" mass="35991">MDRVFGPWRVRPTTKQLGLWRRFWGSQVLLHLPSSGFSPYGAPSFCEAPGQAQADSCLPRNVLSERERRKRISLSCDRLRVLLPRFEGRREDMASVLEMAVQFLRLAGSLAPGREQHTVLGPSKETWHRWQKDILQLVLASQTAAGASDPDMGASGISMQQASLSCAPVSMDQSVAPLGVAEVLDRPLPHREPSCLLPLSPSKAPRPAPTWGPLVSEEMHSCPGQAGHGADLALSMPDSRSLSACDMEDGASFLLTASPDWWLGSLEPRASGVSSWAPARSSPLDKAESSFLGDPEPGPQDSPLEPWGVDVGYPGLTLKDEADSIFPDFLAY</sequence>
<evidence type="ECO:0000256" key="8">
    <source>
        <dbReference type="ARBA" id="ARBA00023242"/>
    </source>
</evidence>
<dbReference type="PROSITE" id="PS50888">
    <property type="entry name" value="BHLH"/>
    <property type="match status" value="1"/>
</dbReference>
<reference evidence="12" key="1">
    <citation type="submission" date="2025-08" db="UniProtKB">
        <authorList>
            <consortium name="RefSeq"/>
        </authorList>
    </citation>
    <scope>IDENTIFICATION</scope>
</reference>
<evidence type="ECO:0000256" key="1">
    <source>
        <dbReference type="ARBA" id="ARBA00004123"/>
    </source>
</evidence>
<evidence type="ECO:0000256" key="7">
    <source>
        <dbReference type="ARBA" id="ARBA00023163"/>
    </source>
</evidence>
<dbReference type="Proteomes" id="UP001652624">
    <property type="component" value="Chromosome 10"/>
</dbReference>
<dbReference type="PANTHER" id="PTHR15402:SF4">
    <property type="entry name" value="SPERMATOGENESIS- AND OOGENESIS-SPECIFIC BASIC HELIX-LOOP-HELIX-CONTAINING PROTEIN 1"/>
    <property type="match status" value="1"/>
</dbReference>
<dbReference type="CTD" id="402381"/>
<dbReference type="PANTHER" id="PTHR15402">
    <property type="entry name" value="TRANSCRIPTION FACTOR-LIKE 5 PROTEIN"/>
    <property type="match status" value="1"/>
</dbReference>
<evidence type="ECO:0000313" key="12">
    <source>
        <dbReference type="RefSeq" id="XP_007521586.2"/>
    </source>
</evidence>
<evidence type="ECO:0000256" key="6">
    <source>
        <dbReference type="ARBA" id="ARBA00023125"/>
    </source>
</evidence>